<dbReference type="PANTHER" id="PTHR42939">
    <property type="entry name" value="ABC TRANSPORTER ATP-BINDING PROTEIN ALBC-RELATED"/>
    <property type="match status" value="1"/>
</dbReference>
<sequence>MNTKIKIKVNPPSTLKERNTTSSLPVLQTYELKKVYRTGFWLNQKVESLKGCSLSVYQGETFGLLGPNGAGKTTLLKLLLGIIRPSGGRGVLLGQPLGDRTCKQKIGYLPENAYYYDYLTGWEFLEMAAGLFQLPTAVQRQRIPELLDLVGLAQPVAKKKQLRQYSKGMLQRIGLAQALINDPEVIFLDEPMSGLDPIGRYQMRKIILLLKDLGKTIFFNSHILSEVEQICDRIAILAQGELICTGSLEELLGQPNIYSIKGQGGDQHMLHQWLHHLVIEHDGSWHGQLQGELDKFLTSLWQTDAQLVAINLARLSLEEFFLQQLRQKGLTGGIDTASAIMP</sequence>
<dbReference type="EMBL" id="MRCC01000002">
    <property type="protein sequence ID" value="OKH28893.1"/>
    <property type="molecule type" value="Genomic_DNA"/>
</dbReference>
<dbReference type="PANTHER" id="PTHR42939:SF1">
    <property type="entry name" value="ABC TRANSPORTER ATP-BINDING PROTEIN ALBC-RELATED"/>
    <property type="match status" value="1"/>
</dbReference>
<dbReference type="OrthoDB" id="9804819at2"/>
<keyword evidence="3 5" id="KW-0067">ATP-binding</keyword>
<protein>
    <submittedName>
        <fullName evidence="5">Multidrug ABC transporter ATP-binding protein</fullName>
    </submittedName>
</protein>
<dbReference type="InterPro" id="IPR017871">
    <property type="entry name" value="ABC_transporter-like_CS"/>
</dbReference>
<evidence type="ECO:0000259" key="4">
    <source>
        <dbReference type="PROSITE" id="PS50893"/>
    </source>
</evidence>
<keyword evidence="2" id="KW-0547">Nucleotide-binding</keyword>
<dbReference type="Proteomes" id="UP000185984">
    <property type="component" value="Unassembled WGS sequence"/>
</dbReference>
<dbReference type="InterPro" id="IPR027417">
    <property type="entry name" value="P-loop_NTPase"/>
</dbReference>
<feature type="domain" description="ABC transporter" evidence="4">
    <location>
        <begin position="30"/>
        <end position="264"/>
    </location>
</feature>
<dbReference type="PROSITE" id="PS50893">
    <property type="entry name" value="ABC_TRANSPORTER_2"/>
    <property type="match status" value="1"/>
</dbReference>
<comment type="caution">
    <text evidence="5">The sequence shown here is derived from an EMBL/GenBank/DDBJ whole genome shotgun (WGS) entry which is preliminary data.</text>
</comment>
<proteinExistence type="predicted"/>
<dbReference type="SMART" id="SM00382">
    <property type="entry name" value="AAA"/>
    <property type="match status" value="1"/>
</dbReference>
<dbReference type="Gene3D" id="3.40.50.300">
    <property type="entry name" value="P-loop containing nucleotide triphosphate hydrolases"/>
    <property type="match status" value="1"/>
</dbReference>
<name>A0A1U7HZA5_9CHRO</name>
<reference evidence="5 6" key="1">
    <citation type="submission" date="2016-11" db="EMBL/GenBank/DDBJ databases">
        <title>Draft Genome Sequences of Nine Cyanobacterial Strains from Diverse Habitats.</title>
        <authorList>
            <person name="Zhu T."/>
            <person name="Hou S."/>
            <person name="Lu X."/>
            <person name="Hess W.R."/>
        </authorList>
    </citation>
    <scope>NUCLEOTIDE SEQUENCE [LARGE SCALE GENOMIC DNA]</scope>
    <source>
        <strain evidence="5 6">5.2 s.c.1</strain>
    </source>
</reference>
<keyword evidence="1" id="KW-0813">Transport</keyword>
<accession>A0A1U7HZA5</accession>
<evidence type="ECO:0000313" key="5">
    <source>
        <dbReference type="EMBL" id="OKH28893.1"/>
    </source>
</evidence>
<dbReference type="RefSeq" id="WP_073548047.1">
    <property type="nucleotide sequence ID" value="NZ_CAWMVK010000012.1"/>
</dbReference>
<gene>
    <name evidence="5" type="ORF">NIES1031_03085</name>
</gene>
<dbReference type="SUPFAM" id="SSF52540">
    <property type="entry name" value="P-loop containing nucleoside triphosphate hydrolases"/>
    <property type="match status" value="1"/>
</dbReference>
<dbReference type="STRING" id="247279.NIES1031_03085"/>
<dbReference type="Pfam" id="PF00005">
    <property type="entry name" value="ABC_tran"/>
    <property type="match status" value="1"/>
</dbReference>
<dbReference type="PROSITE" id="PS00211">
    <property type="entry name" value="ABC_TRANSPORTER_1"/>
    <property type="match status" value="1"/>
</dbReference>
<dbReference type="AlphaFoldDB" id="A0A1U7HZA5"/>
<evidence type="ECO:0000313" key="6">
    <source>
        <dbReference type="Proteomes" id="UP000185984"/>
    </source>
</evidence>
<dbReference type="InterPro" id="IPR051782">
    <property type="entry name" value="ABC_Transporter_VariousFunc"/>
</dbReference>
<organism evidence="5 6">
    <name type="scientific">Chroogloeocystis siderophila 5.2 s.c.1</name>
    <dbReference type="NCBI Taxonomy" id="247279"/>
    <lineage>
        <taxon>Bacteria</taxon>
        <taxon>Bacillati</taxon>
        <taxon>Cyanobacteriota</taxon>
        <taxon>Cyanophyceae</taxon>
        <taxon>Oscillatoriophycideae</taxon>
        <taxon>Chroococcales</taxon>
        <taxon>Chroococcaceae</taxon>
        <taxon>Chroogloeocystis</taxon>
    </lineage>
</organism>
<evidence type="ECO:0000256" key="1">
    <source>
        <dbReference type="ARBA" id="ARBA00022448"/>
    </source>
</evidence>
<dbReference type="GO" id="GO:0005524">
    <property type="term" value="F:ATP binding"/>
    <property type="evidence" value="ECO:0007669"/>
    <property type="project" value="UniProtKB-KW"/>
</dbReference>
<evidence type="ECO:0000256" key="3">
    <source>
        <dbReference type="ARBA" id="ARBA00022840"/>
    </source>
</evidence>
<dbReference type="InterPro" id="IPR003439">
    <property type="entry name" value="ABC_transporter-like_ATP-bd"/>
</dbReference>
<dbReference type="GO" id="GO:0016887">
    <property type="term" value="F:ATP hydrolysis activity"/>
    <property type="evidence" value="ECO:0007669"/>
    <property type="project" value="InterPro"/>
</dbReference>
<keyword evidence="6" id="KW-1185">Reference proteome</keyword>
<evidence type="ECO:0000256" key="2">
    <source>
        <dbReference type="ARBA" id="ARBA00022741"/>
    </source>
</evidence>
<dbReference type="InterPro" id="IPR003593">
    <property type="entry name" value="AAA+_ATPase"/>
</dbReference>